<proteinExistence type="predicted"/>
<sequence>MCEPLTVQVSSNLFCSDKPDGFYLEPDNPAFMLQCSDGITHAAWCPDDNSGHNIAGQINPSQKISIIMVGISALLMSAWANR</sequence>
<protein>
    <submittedName>
        <fullName evidence="1">Uncharacterized protein</fullName>
    </submittedName>
</protein>
<gene>
    <name evidence="1" type="ORF">AALO_G00138890</name>
</gene>
<reference evidence="1" key="1">
    <citation type="submission" date="2020-10" db="EMBL/GenBank/DDBJ databases">
        <title>Chromosome-scale genome assembly of the Allis shad, Alosa alosa.</title>
        <authorList>
            <person name="Margot Z."/>
            <person name="Christophe K."/>
            <person name="Cabau C."/>
            <person name="Louis A."/>
            <person name="Berthelot C."/>
            <person name="Parey E."/>
            <person name="Roest Crollius H."/>
            <person name="Montfort J."/>
            <person name="Robinson-Rechavi M."/>
            <person name="Bucao C."/>
            <person name="Bouchez O."/>
            <person name="Gislard M."/>
            <person name="Lluch J."/>
            <person name="Milhes M."/>
            <person name="Lampietro C."/>
            <person name="Lopez Roques C."/>
            <person name="Donnadieu C."/>
            <person name="Braasch I."/>
            <person name="Desvignes T."/>
            <person name="Postlethwait J."/>
            <person name="Bobe J."/>
            <person name="Guiguen Y."/>
        </authorList>
    </citation>
    <scope>NUCLEOTIDE SEQUENCE</scope>
    <source>
        <strain evidence="1">M-15738</strain>
        <tissue evidence="1">Blood</tissue>
    </source>
</reference>
<dbReference type="Proteomes" id="UP000823561">
    <property type="component" value="Chromosome 10"/>
</dbReference>
<evidence type="ECO:0000313" key="1">
    <source>
        <dbReference type="EMBL" id="KAG5274673.1"/>
    </source>
</evidence>
<dbReference type="EMBL" id="JADWDJ010000010">
    <property type="protein sequence ID" value="KAG5274673.1"/>
    <property type="molecule type" value="Genomic_DNA"/>
</dbReference>
<accession>A0AAV6GHJ5</accession>
<keyword evidence="2" id="KW-1185">Reference proteome</keyword>
<organism evidence="1 2">
    <name type="scientific">Alosa alosa</name>
    <name type="common">allis shad</name>
    <dbReference type="NCBI Taxonomy" id="278164"/>
    <lineage>
        <taxon>Eukaryota</taxon>
        <taxon>Metazoa</taxon>
        <taxon>Chordata</taxon>
        <taxon>Craniata</taxon>
        <taxon>Vertebrata</taxon>
        <taxon>Euteleostomi</taxon>
        <taxon>Actinopterygii</taxon>
        <taxon>Neopterygii</taxon>
        <taxon>Teleostei</taxon>
        <taxon>Clupei</taxon>
        <taxon>Clupeiformes</taxon>
        <taxon>Clupeoidei</taxon>
        <taxon>Clupeidae</taxon>
        <taxon>Alosa</taxon>
    </lineage>
</organism>
<name>A0AAV6GHJ5_9TELE</name>
<comment type="caution">
    <text evidence="1">The sequence shown here is derived from an EMBL/GenBank/DDBJ whole genome shotgun (WGS) entry which is preliminary data.</text>
</comment>
<dbReference type="AlphaFoldDB" id="A0AAV6GHJ5"/>
<evidence type="ECO:0000313" key="2">
    <source>
        <dbReference type="Proteomes" id="UP000823561"/>
    </source>
</evidence>